<keyword evidence="2" id="KW-0472">Membrane</keyword>
<sequence length="1256" mass="144312">MNPSLDHDFQNYETSKDVVNPPNLQLRRSASQPSDLNSDAGPLLALPPTPTVPIPHLSPLQPCFTSLTSDSCASNSQSNHSNSLLQNPALGFFGHGYSSADYEKIPAKQIFCRSAAPLLLPALEGLIEQIPLAKFSPLDANAMSHQEQSCWSRWTEENSQVSKGAGFLGFTSRKVRDEAINDEKYHTLTIDTDKEQGPKDMQPLSLCKRQRHRREQIFFPMQLLDREILKPLSLKTSGHSPSLVFLKLIHSDCRPESLVKSGFVILEHLEMFRDLLQVVGLLVGIRGLGPQTLLNLQIPNKHPNASLAKISQLIFRWIPVILGFDFSNQFFTPSVWSFIWFVVVGVGLYEFFALTSLGRTRETTYRDQNQGYEGYDLDVLSKPKLNFRSYKTRPIYLVALAVTLSSLYLPVTKLSFSTLVWSSEFWPISNPNVQDEASTLPSLGEDQEFREPWKFCYKTSREKHSFNLAIFLLPISLCTLIFFSFWFPIRFHQVLIAAASTRSQTSNLQDTNAELSLQDSSTHAKGGMLYFHYNYKRNWASLKACFLYVKLMITLIVTVVAKDNCLFNTLQRSKINLSRQIILCLFFSFLLISQRSFQPFGRRSHNVNNSLNLKFYVFLSFCGLFGCLWDLKMVSANIIIVLVSFGVYVLNIYFALLPTATLQKLIRRYTKTIQLHANLFSLSFDFKREAVRRVWHEGLCTLLLALPEFGIPPGKKLSWVEEPNMPPYLLNFAGSLGERIVENFRVRETIALKKSTNFMQRSLQRSSSFEKESSLHKIIRGSLTGPDCFWKPNNWADLPNVRTFFGRADAIPFPFMVIFRYDEASKPVLISEAKDLHLFVLQNQTQEVFLRRQIRLFLRSLEGKQIFAPIKVEWDDIKKGNSCFKRIKQECSSIQFRTGTLKIERNCQYQWRGYNYNSGFKVSIDYRDGHSTLPGGTPMSHLSYTRASRELGIREDFQVTPVLAKIFEDNKHVIDTTIDRVRELLQSHRVHFFEEVAFKEQTMSFSFLDAILYEQSQGDSLTDLLQKHVHEKEVHEQLRKFPSTCQASLKEMEERLSMILRSNLTLWWYLVFDDIYRRNVSDISQLARYPEDFSPYYKTSICYRPMSRSNLEKFLIDHKLASSDGQANYFHSGLLNQIYFYLDQIAFGSTNNKGIQLIGPRSILHNGIYISTKECKIHNFVLSICKSIEEFLQLVPNHELNTKDIIRLGTEEIALEDQAANTSLLLDKSEHIHAASHRIRYSLNKSSKTPSPDKFT</sequence>
<feature type="region of interest" description="Disordered" evidence="1">
    <location>
        <begin position="1"/>
        <end position="47"/>
    </location>
</feature>
<keyword evidence="2" id="KW-1133">Transmembrane helix</keyword>
<dbReference type="Proteomes" id="UP000765509">
    <property type="component" value="Unassembled WGS sequence"/>
</dbReference>
<keyword evidence="2" id="KW-0812">Transmembrane</keyword>
<proteinExistence type="predicted"/>
<feature type="transmembrane region" description="Helical" evidence="2">
    <location>
        <begin position="637"/>
        <end position="657"/>
    </location>
</feature>
<evidence type="ECO:0000256" key="1">
    <source>
        <dbReference type="SAM" id="MobiDB-lite"/>
    </source>
</evidence>
<name>A0A9Q3CLE6_9BASI</name>
<protein>
    <submittedName>
        <fullName evidence="3">Uncharacterized protein</fullName>
    </submittedName>
</protein>
<organism evidence="3 4">
    <name type="scientific">Austropuccinia psidii MF-1</name>
    <dbReference type="NCBI Taxonomy" id="1389203"/>
    <lineage>
        <taxon>Eukaryota</taxon>
        <taxon>Fungi</taxon>
        <taxon>Dikarya</taxon>
        <taxon>Basidiomycota</taxon>
        <taxon>Pucciniomycotina</taxon>
        <taxon>Pucciniomycetes</taxon>
        <taxon>Pucciniales</taxon>
        <taxon>Sphaerophragmiaceae</taxon>
        <taxon>Austropuccinia</taxon>
    </lineage>
</organism>
<evidence type="ECO:0000313" key="4">
    <source>
        <dbReference type="Proteomes" id="UP000765509"/>
    </source>
</evidence>
<dbReference type="AlphaFoldDB" id="A0A9Q3CLE6"/>
<reference evidence="3" key="1">
    <citation type="submission" date="2021-03" db="EMBL/GenBank/DDBJ databases">
        <title>Draft genome sequence of rust myrtle Austropuccinia psidii MF-1, a brazilian biotype.</title>
        <authorList>
            <person name="Quecine M.C."/>
            <person name="Pachon D.M.R."/>
            <person name="Bonatelli M.L."/>
            <person name="Correr F.H."/>
            <person name="Franceschini L.M."/>
            <person name="Leite T.F."/>
            <person name="Margarido G.R.A."/>
            <person name="Almeida C.A."/>
            <person name="Ferrarezi J.A."/>
            <person name="Labate C.A."/>
        </authorList>
    </citation>
    <scope>NUCLEOTIDE SEQUENCE</scope>
    <source>
        <strain evidence="3">MF-1</strain>
    </source>
</reference>
<evidence type="ECO:0000313" key="3">
    <source>
        <dbReference type="EMBL" id="MBW0486139.1"/>
    </source>
</evidence>
<dbReference type="OrthoDB" id="2498550at2759"/>
<feature type="transmembrane region" description="Helical" evidence="2">
    <location>
        <begin position="335"/>
        <end position="357"/>
    </location>
</feature>
<comment type="caution">
    <text evidence="3">The sequence shown here is derived from an EMBL/GenBank/DDBJ whole genome shotgun (WGS) entry which is preliminary data.</text>
</comment>
<evidence type="ECO:0000256" key="2">
    <source>
        <dbReference type="SAM" id="Phobius"/>
    </source>
</evidence>
<accession>A0A9Q3CLE6</accession>
<feature type="transmembrane region" description="Helical" evidence="2">
    <location>
        <begin position="468"/>
        <end position="487"/>
    </location>
</feature>
<feature type="transmembrane region" description="Helical" evidence="2">
    <location>
        <begin position="573"/>
        <end position="592"/>
    </location>
</feature>
<dbReference type="EMBL" id="AVOT02008491">
    <property type="protein sequence ID" value="MBW0486139.1"/>
    <property type="molecule type" value="Genomic_DNA"/>
</dbReference>
<feature type="transmembrane region" description="Helical" evidence="2">
    <location>
        <begin position="540"/>
        <end position="561"/>
    </location>
</feature>
<keyword evidence="4" id="KW-1185">Reference proteome</keyword>
<feature type="compositionally biased region" description="Basic and acidic residues" evidence="1">
    <location>
        <begin position="1"/>
        <end position="16"/>
    </location>
</feature>
<feature type="transmembrane region" description="Helical" evidence="2">
    <location>
        <begin position="613"/>
        <end position="631"/>
    </location>
</feature>
<gene>
    <name evidence="3" type="ORF">O181_025854</name>
</gene>
<feature type="compositionally biased region" description="Polar residues" evidence="1">
    <location>
        <begin position="22"/>
        <end position="37"/>
    </location>
</feature>